<dbReference type="RefSeq" id="XP_056768016.1">
    <property type="nucleotide sequence ID" value="XM_056907289.1"/>
</dbReference>
<keyword evidence="6" id="KW-1185">Reference proteome</keyword>
<dbReference type="Pfam" id="PF00071">
    <property type="entry name" value="Ras"/>
    <property type="match status" value="1"/>
</dbReference>
<dbReference type="FunFam" id="3.40.50.300:FF:001447">
    <property type="entry name" value="Ras-related protein Rab-1B"/>
    <property type="match status" value="1"/>
</dbReference>
<comment type="subcellular location">
    <subcellularLocation>
        <location evidence="1">Cell membrane</location>
        <topology evidence="1">Lipid-anchor</topology>
        <orientation evidence="1">Cytoplasmic side</orientation>
    </subcellularLocation>
</comment>
<dbReference type="SMART" id="SM00175">
    <property type="entry name" value="RAB"/>
    <property type="match status" value="1"/>
</dbReference>
<organism evidence="5 6">
    <name type="scientific">Penicillium daleae</name>
    <dbReference type="NCBI Taxonomy" id="63821"/>
    <lineage>
        <taxon>Eukaryota</taxon>
        <taxon>Fungi</taxon>
        <taxon>Dikarya</taxon>
        <taxon>Ascomycota</taxon>
        <taxon>Pezizomycotina</taxon>
        <taxon>Eurotiomycetes</taxon>
        <taxon>Eurotiomycetidae</taxon>
        <taxon>Eurotiales</taxon>
        <taxon>Aspergillaceae</taxon>
        <taxon>Penicillium</taxon>
    </lineage>
</organism>
<dbReference type="InterPro" id="IPR027417">
    <property type="entry name" value="P-loop_NTPase"/>
</dbReference>
<comment type="caution">
    <text evidence="5">The sequence shown here is derived from an EMBL/GenBank/DDBJ whole genome shotgun (WGS) entry which is preliminary data.</text>
</comment>
<reference evidence="5" key="1">
    <citation type="submission" date="2022-12" db="EMBL/GenBank/DDBJ databases">
        <authorList>
            <person name="Petersen C."/>
        </authorList>
    </citation>
    <scope>NUCLEOTIDE SEQUENCE</scope>
    <source>
        <strain evidence="5">IBT 16125</strain>
    </source>
</reference>
<dbReference type="GeneID" id="81597532"/>
<evidence type="ECO:0000313" key="6">
    <source>
        <dbReference type="Proteomes" id="UP001213681"/>
    </source>
</evidence>
<keyword evidence="4" id="KW-0342">GTP-binding</keyword>
<evidence type="ECO:0000256" key="4">
    <source>
        <dbReference type="ARBA" id="ARBA00023134"/>
    </source>
</evidence>
<dbReference type="GO" id="GO:0003924">
    <property type="term" value="F:GTPase activity"/>
    <property type="evidence" value="ECO:0007669"/>
    <property type="project" value="InterPro"/>
</dbReference>
<dbReference type="EMBL" id="JAPVEA010000004">
    <property type="protein sequence ID" value="KAJ5455643.1"/>
    <property type="molecule type" value="Genomic_DNA"/>
</dbReference>
<dbReference type="AlphaFoldDB" id="A0AAD6CB20"/>
<dbReference type="PRINTS" id="PR00449">
    <property type="entry name" value="RASTRNSFRMNG"/>
</dbReference>
<dbReference type="PROSITE" id="PS51419">
    <property type="entry name" value="RAB"/>
    <property type="match status" value="1"/>
</dbReference>
<protein>
    <submittedName>
        <fullName evidence="5">GTP-binding protein SAS1</fullName>
    </submittedName>
</protein>
<dbReference type="GO" id="GO:0005886">
    <property type="term" value="C:plasma membrane"/>
    <property type="evidence" value="ECO:0007669"/>
    <property type="project" value="UniProtKB-SubCell"/>
</dbReference>
<name>A0AAD6CB20_9EURO</name>
<evidence type="ECO:0000256" key="1">
    <source>
        <dbReference type="ARBA" id="ARBA00004342"/>
    </source>
</evidence>
<dbReference type="Gene3D" id="3.40.50.300">
    <property type="entry name" value="P-loop containing nucleotide triphosphate hydrolases"/>
    <property type="match status" value="1"/>
</dbReference>
<accession>A0AAD6CB20</accession>
<dbReference type="InterPro" id="IPR001806">
    <property type="entry name" value="Small_GTPase"/>
</dbReference>
<proteinExistence type="inferred from homology"/>
<gene>
    <name evidence="5" type="ORF">N7458_003907</name>
</gene>
<evidence type="ECO:0000256" key="2">
    <source>
        <dbReference type="ARBA" id="ARBA00006270"/>
    </source>
</evidence>
<dbReference type="GO" id="GO:0005525">
    <property type="term" value="F:GTP binding"/>
    <property type="evidence" value="ECO:0007669"/>
    <property type="project" value="UniProtKB-KW"/>
</dbReference>
<sequence length="79" mass="8956">MMGTRNDVFLFKLLLRGDSSVGKSCCLLRFIEDSFTPCFITTIGIDFKVRNIELDGKIEGLQIWDTAYYRGAMGILLVK</sequence>
<comment type="similarity">
    <text evidence="2">Belongs to the small GTPase superfamily. Rab family.</text>
</comment>
<evidence type="ECO:0000313" key="5">
    <source>
        <dbReference type="EMBL" id="KAJ5455643.1"/>
    </source>
</evidence>
<keyword evidence="3" id="KW-0547">Nucleotide-binding</keyword>
<evidence type="ECO:0000256" key="3">
    <source>
        <dbReference type="ARBA" id="ARBA00022741"/>
    </source>
</evidence>
<dbReference type="InterPro" id="IPR050305">
    <property type="entry name" value="Small_GTPase_Rab"/>
</dbReference>
<dbReference type="PANTHER" id="PTHR47980">
    <property type="entry name" value="LD44762P"/>
    <property type="match status" value="1"/>
</dbReference>
<reference evidence="5" key="2">
    <citation type="journal article" date="2023" name="IMA Fungus">
        <title>Comparative genomic study of the Penicillium genus elucidates a diverse pangenome and 15 lateral gene transfer events.</title>
        <authorList>
            <person name="Petersen C."/>
            <person name="Sorensen T."/>
            <person name="Nielsen M.R."/>
            <person name="Sondergaard T.E."/>
            <person name="Sorensen J.L."/>
            <person name="Fitzpatrick D.A."/>
            <person name="Frisvad J.C."/>
            <person name="Nielsen K.L."/>
        </authorList>
    </citation>
    <scope>NUCLEOTIDE SEQUENCE</scope>
    <source>
        <strain evidence="5">IBT 16125</strain>
    </source>
</reference>
<dbReference type="SUPFAM" id="SSF52540">
    <property type="entry name" value="P-loop containing nucleoside triphosphate hydrolases"/>
    <property type="match status" value="1"/>
</dbReference>
<dbReference type="Proteomes" id="UP001213681">
    <property type="component" value="Unassembled WGS sequence"/>
</dbReference>